<evidence type="ECO:0000256" key="2">
    <source>
        <dbReference type="ARBA" id="ARBA00009784"/>
    </source>
</evidence>
<accession>A0A071M7Y1</accession>
<evidence type="ECO:0000256" key="1">
    <source>
        <dbReference type="ARBA" id="ARBA00004651"/>
    </source>
</evidence>
<dbReference type="GO" id="GO:0005886">
    <property type="term" value="C:plasma membrane"/>
    <property type="evidence" value="ECO:0007669"/>
    <property type="project" value="UniProtKB-SubCell"/>
</dbReference>
<evidence type="ECO:0000313" key="8">
    <source>
        <dbReference type="EMBL" id="KEA56843.1"/>
    </source>
</evidence>
<keyword evidence="4 7" id="KW-0812">Transmembrane</keyword>
<feature type="transmembrane region" description="Helical" evidence="7">
    <location>
        <begin position="116"/>
        <end position="138"/>
    </location>
</feature>
<evidence type="ECO:0000256" key="7">
    <source>
        <dbReference type="RuleBase" id="RU362048"/>
    </source>
</evidence>
<feature type="transmembrane region" description="Helical" evidence="7">
    <location>
        <begin position="43"/>
        <end position="70"/>
    </location>
</feature>
<dbReference type="InterPro" id="IPR002771">
    <property type="entry name" value="Multi_antbiot-R_MarC"/>
</dbReference>
<proteinExistence type="inferred from homology"/>
<reference evidence="8" key="1">
    <citation type="submission" date="2014-04" db="EMBL/GenBank/DDBJ databases">
        <title>In planta biocontrol of soil-borne Fusarium wilt of banana through a plant endophytic bacterium, Burkholderia cenocepacia 869T2.</title>
        <authorList>
            <person name="Ho Y.-N."/>
            <person name="Chiang H.-M."/>
            <person name="Chao C.-P."/>
            <person name="Su C.-C."/>
            <person name="Hsu H.-F."/>
            <person name="Guo C.-T."/>
            <person name="Hsieh J.-L."/>
            <person name="Huang C.-C."/>
        </authorList>
    </citation>
    <scope>NUCLEOTIDE SEQUENCE [LARGE SCALE GENOMIC DNA]</scope>
    <source>
        <strain evidence="8">869T2</strain>
    </source>
</reference>
<protein>
    <recommendedName>
        <fullName evidence="7">UPF0056 membrane protein</fullName>
    </recommendedName>
</protein>
<dbReference type="NCBIfam" id="TIGR00427">
    <property type="entry name" value="NAAT family transporter"/>
    <property type="match status" value="1"/>
</dbReference>
<dbReference type="EMBL" id="JJOA01000023">
    <property type="protein sequence ID" value="KEA56843.1"/>
    <property type="molecule type" value="Genomic_DNA"/>
</dbReference>
<evidence type="ECO:0000256" key="3">
    <source>
        <dbReference type="ARBA" id="ARBA00022475"/>
    </source>
</evidence>
<dbReference type="PANTHER" id="PTHR33508:SF1">
    <property type="entry name" value="UPF0056 MEMBRANE PROTEIN YHCE"/>
    <property type="match status" value="1"/>
</dbReference>
<dbReference type="AlphaFoldDB" id="A0A071M7Y1"/>
<comment type="subcellular location">
    <subcellularLocation>
        <location evidence="1 7">Cell membrane</location>
        <topology evidence="1 7">Multi-pass membrane protein</topology>
    </subcellularLocation>
</comment>
<name>A0A071M7Y1_9BURK</name>
<dbReference type="PANTHER" id="PTHR33508">
    <property type="entry name" value="UPF0056 MEMBRANE PROTEIN YHCE"/>
    <property type="match status" value="1"/>
</dbReference>
<evidence type="ECO:0000256" key="5">
    <source>
        <dbReference type="ARBA" id="ARBA00022989"/>
    </source>
</evidence>
<keyword evidence="3" id="KW-1003">Cell membrane</keyword>
<dbReference type="Pfam" id="PF01914">
    <property type="entry name" value="MarC"/>
    <property type="match status" value="1"/>
</dbReference>
<sequence>MGFDLTFSIKVFAALFAIMNPIANIPVFLSLTEGAADGVRRKVALTAAIGVSIGCIVSAVAGGAILHVFGLTIDDFRLAGGLLVLLIALSMLHGSPSRQHAPGDDEGADPAAAERVAIYPLTIPLLVGPGTIATMIVLGHSAFTTGQELAFALGLAAFLVLLAVSLLSAPLIGHYLSPRVTAVTQRLMGMILAAIAMQMIVASLKAAFGLPH</sequence>
<feature type="transmembrane region" description="Helical" evidence="7">
    <location>
        <begin position="187"/>
        <end position="208"/>
    </location>
</feature>
<keyword evidence="5 7" id="KW-1133">Transmembrane helix</keyword>
<comment type="similarity">
    <text evidence="2 7">Belongs to the UPF0056 (MarC) family.</text>
</comment>
<feature type="transmembrane region" description="Helical" evidence="7">
    <location>
        <begin position="76"/>
        <end position="95"/>
    </location>
</feature>
<dbReference type="OrthoDB" id="21094at2"/>
<evidence type="ECO:0000256" key="6">
    <source>
        <dbReference type="ARBA" id="ARBA00023136"/>
    </source>
</evidence>
<feature type="transmembrane region" description="Helical" evidence="7">
    <location>
        <begin position="150"/>
        <end position="175"/>
    </location>
</feature>
<feature type="transmembrane region" description="Helical" evidence="7">
    <location>
        <begin position="12"/>
        <end position="31"/>
    </location>
</feature>
<organism evidence="8">
    <name type="scientific">Burkholderia cenocepacia</name>
    <dbReference type="NCBI Taxonomy" id="95486"/>
    <lineage>
        <taxon>Bacteria</taxon>
        <taxon>Pseudomonadati</taxon>
        <taxon>Pseudomonadota</taxon>
        <taxon>Betaproteobacteria</taxon>
        <taxon>Burkholderiales</taxon>
        <taxon>Burkholderiaceae</taxon>
        <taxon>Burkholderia</taxon>
        <taxon>Burkholderia cepacia complex</taxon>
    </lineage>
</organism>
<gene>
    <name evidence="8" type="ORF">DT99_24460</name>
</gene>
<evidence type="ECO:0000256" key="4">
    <source>
        <dbReference type="ARBA" id="ARBA00022692"/>
    </source>
</evidence>
<comment type="caution">
    <text evidence="8">The sequence shown here is derived from an EMBL/GenBank/DDBJ whole genome shotgun (WGS) entry which is preliminary data.</text>
</comment>
<keyword evidence="6 7" id="KW-0472">Membrane</keyword>